<proteinExistence type="predicted"/>
<feature type="region of interest" description="Disordered" evidence="1">
    <location>
        <begin position="168"/>
        <end position="198"/>
    </location>
</feature>
<protein>
    <submittedName>
        <fullName evidence="2">Uncharacterized protein</fullName>
    </submittedName>
</protein>
<accession>A0ABQ9HP99</accession>
<comment type="caution">
    <text evidence="2">The sequence shown here is derived from an EMBL/GenBank/DDBJ whole genome shotgun (WGS) entry which is preliminary data.</text>
</comment>
<feature type="compositionally biased region" description="Basic and acidic residues" evidence="1">
    <location>
        <begin position="186"/>
        <end position="198"/>
    </location>
</feature>
<keyword evidence="3" id="KW-1185">Reference proteome</keyword>
<feature type="compositionally biased region" description="Acidic residues" evidence="1">
    <location>
        <begin position="39"/>
        <end position="55"/>
    </location>
</feature>
<organism evidence="2 3">
    <name type="scientific">Dryococelus australis</name>
    <dbReference type="NCBI Taxonomy" id="614101"/>
    <lineage>
        <taxon>Eukaryota</taxon>
        <taxon>Metazoa</taxon>
        <taxon>Ecdysozoa</taxon>
        <taxon>Arthropoda</taxon>
        <taxon>Hexapoda</taxon>
        <taxon>Insecta</taxon>
        <taxon>Pterygota</taxon>
        <taxon>Neoptera</taxon>
        <taxon>Polyneoptera</taxon>
        <taxon>Phasmatodea</taxon>
        <taxon>Verophasmatodea</taxon>
        <taxon>Anareolatae</taxon>
        <taxon>Phasmatidae</taxon>
        <taxon>Eurycanthinae</taxon>
        <taxon>Dryococelus</taxon>
    </lineage>
</organism>
<evidence type="ECO:0000256" key="1">
    <source>
        <dbReference type="SAM" id="MobiDB-lite"/>
    </source>
</evidence>
<dbReference type="EMBL" id="JARBHB010000004">
    <property type="protein sequence ID" value="KAJ8886187.1"/>
    <property type="molecule type" value="Genomic_DNA"/>
</dbReference>
<evidence type="ECO:0000313" key="2">
    <source>
        <dbReference type="EMBL" id="KAJ8886187.1"/>
    </source>
</evidence>
<dbReference type="Proteomes" id="UP001159363">
    <property type="component" value="Chromosome X"/>
</dbReference>
<reference evidence="2 3" key="1">
    <citation type="submission" date="2023-02" db="EMBL/GenBank/DDBJ databases">
        <title>LHISI_Scaffold_Assembly.</title>
        <authorList>
            <person name="Stuart O.P."/>
            <person name="Cleave R."/>
            <person name="Magrath M.J.L."/>
            <person name="Mikheyev A.S."/>
        </authorList>
    </citation>
    <scope>NUCLEOTIDE SEQUENCE [LARGE SCALE GENOMIC DNA]</scope>
    <source>
        <strain evidence="2">Daus_M_001</strain>
        <tissue evidence="2">Leg muscle</tissue>
    </source>
</reference>
<evidence type="ECO:0000313" key="3">
    <source>
        <dbReference type="Proteomes" id="UP001159363"/>
    </source>
</evidence>
<sequence length="348" mass="39252">MPHATSRSTVSSDSYDETVNAKGGMNVVQSVCAERSEASIDDDYDDSDSVEEDDYSLDCPTHFPNEFPSTSDVKKAEDVEYTDYLFPEDPNELVYRLDILIDKQKRGDYSTTKERHPTSPWIGVKIVNDWVVWWGMVGMFGERLSGLMKIGEERGVLSPVDKQAVEKESYLPQGGRIPRRGGQGSDEEKEKNMERSRDSKILGVPVPGSYGIRRVFPCKSTICLEACRAGLINCYPNAKWLDYSPPTMANWVQFQVGSLPDFQKRESCRTIPLVRSTEAEQLVCSPPTKANRVQSPAGYLPDFCMWESCRTMPLVSGFSRKSPVSRALSLRRCSILISFHPHRLSRPR</sequence>
<feature type="compositionally biased region" description="Polar residues" evidence="1">
    <location>
        <begin position="1"/>
        <end position="13"/>
    </location>
</feature>
<gene>
    <name evidence="2" type="ORF">PR048_012396</name>
</gene>
<name>A0ABQ9HP99_9NEOP</name>
<feature type="region of interest" description="Disordered" evidence="1">
    <location>
        <begin position="1"/>
        <end position="55"/>
    </location>
</feature>